<dbReference type="Proteomes" id="UP000289169">
    <property type="component" value="Segment"/>
</dbReference>
<dbReference type="EMBL" id="MK240351">
    <property type="protein sequence ID" value="QAU03995.1"/>
    <property type="molecule type" value="Genomic_DNA"/>
</dbReference>
<name>A0A410T5G8_9CAUD</name>
<sequence>MVACILISAFVLLLCLCAWSYFDSNRSTTRLAQYWLKIQEDSPQSSIRYEFDMVGLFLAISRETMHNRFGFAYVKQNEMWRIINSNGKDVTDRVKSKYRTEVIHYIKKNGTKRMK</sequence>
<organism evidence="1 2">
    <name type="scientific">Acinetobacter phage Henu6</name>
    <dbReference type="NCBI Taxonomy" id="2500136"/>
    <lineage>
        <taxon>Viruses</taxon>
        <taxon>Duplodnaviria</taxon>
        <taxon>Heunggongvirae</taxon>
        <taxon>Uroviricota</taxon>
        <taxon>Caudoviricetes</taxon>
        <taxon>Pantevenvirales</taxon>
        <taxon>Straboviridae</taxon>
        <taxon>Twarogvirinae</taxon>
        <taxon>Zedzedvirus</taxon>
        <taxon>Zedzedvirus zz1</taxon>
    </lineage>
</organism>
<reference evidence="1 2" key="1">
    <citation type="submission" date="2018-11" db="EMBL/GenBank/DDBJ databases">
        <authorList>
            <person name="Teng T."/>
        </authorList>
    </citation>
    <scope>NUCLEOTIDE SEQUENCE [LARGE SCALE GENOMIC DNA]</scope>
</reference>
<accession>A0A410T5G8</accession>
<gene>
    <name evidence="1" type="ORF">Henu6_gp192</name>
</gene>
<protein>
    <submittedName>
        <fullName evidence="1">Uncharacterized protein</fullName>
    </submittedName>
</protein>
<evidence type="ECO:0000313" key="2">
    <source>
        <dbReference type="Proteomes" id="UP000289169"/>
    </source>
</evidence>
<proteinExistence type="predicted"/>
<evidence type="ECO:0000313" key="1">
    <source>
        <dbReference type="EMBL" id="QAU03995.1"/>
    </source>
</evidence>